<name>A0A815TSQ7_9BILA</name>
<dbReference type="AlphaFoldDB" id="A0A815TSQ7"/>
<dbReference type="Proteomes" id="UP000663832">
    <property type="component" value="Unassembled WGS sequence"/>
</dbReference>
<evidence type="ECO:0000313" key="4">
    <source>
        <dbReference type="Proteomes" id="UP000663877"/>
    </source>
</evidence>
<evidence type="ECO:0000313" key="2">
    <source>
        <dbReference type="EMBL" id="CAF1646189.1"/>
    </source>
</evidence>
<dbReference type="OrthoDB" id="2020634at2759"/>
<dbReference type="EMBL" id="CAJNOI010003143">
    <property type="protein sequence ID" value="CAF1507010.1"/>
    <property type="molecule type" value="Genomic_DNA"/>
</dbReference>
<evidence type="ECO:0000313" key="3">
    <source>
        <dbReference type="Proteomes" id="UP000663832"/>
    </source>
</evidence>
<organism evidence="1 4">
    <name type="scientific">Adineta steineri</name>
    <dbReference type="NCBI Taxonomy" id="433720"/>
    <lineage>
        <taxon>Eukaryota</taxon>
        <taxon>Metazoa</taxon>
        <taxon>Spiralia</taxon>
        <taxon>Gnathifera</taxon>
        <taxon>Rotifera</taxon>
        <taxon>Eurotatoria</taxon>
        <taxon>Bdelloidea</taxon>
        <taxon>Adinetida</taxon>
        <taxon>Adinetidae</taxon>
        <taxon>Adineta</taxon>
    </lineage>
</organism>
<reference evidence="1" key="1">
    <citation type="submission" date="2021-02" db="EMBL/GenBank/DDBJ databases">
        <authorList>
            <person name="Nowell W R."/>
        </authorList>
    </citation>
    <scope>NUCLEOTIDE SEQUENCE</scope>
</reference>
<proteinExistence type="predicted"/>
<comment type="caution">
    <text evidence="1">The sequence shown here is derived from an EMBL/GenBank/DDBJ whole genome shotgun (WGS) entry which is preliminary data.</text>
</comment>
<dbReference type="EMBL" id="CAJNOM010003490">
    <property type="protein sequence ID" value="CAF1646189.1"/>
    <property type="molecule type" value="Genomic_DNA"/>
</dbReference>
<keyword evidence="3" id="KW-1185">Reference proteome</keyword>
<feature type="non-terminal residue" evidence="1">
    <location>
        <position position="1"/>
    </location>
</feature>
<dbReference type="Proteomes" id="UP000663877">
    <property type="component" value="Unassembled WGS sequence"/>
</dbReference>
<protein>
    <submittedName>
        <fullName evidence="1">Uncharacterized protein</fullName>
    </submittedName>
</protein>
<sequence length="112" mass="12587">FYPPLHTTVSVQPNTSIVQNSFLNGGVSKADLPYRSLAQFGVLSKIQTQMFDTTDPHSFMSSLTPIQGLPGAAQLDMNVSCLFMHELRHKYKHGEYEDLEHISENQNDESKC</sequence>
<gene>
    <name evidence="1" type="ORF">BJG266_LOCUS43503</name>
    <name evidence="2" type="ORF">QVE165_LOCUS60433</name>
</gene>
<accession>A0A815TSQ7</accession>
<evidence type="ECO:0000313" key="1">
    <source>
        <dbReference type="EMBL" id="CAF1507010.1"/>
    </source>
</evidence>